<evidence type="ECO:0000313" key="1">
    <source>
        <dbReference type="EMBL" id="EPI49759.1"/>
    </source>
</evidence>
<dbReference type="AlphaFoldDB" id="T2PIR0"/>
<accession>T2PIR0</accession>
<sequence>MRYFAKSFTSAVILQKCKFASGICNNHVKRCKICNKMIKY</sequence>
<dbReference type="HOGENOM" id="CLU_3290164_0_0_11"/>
<proteinExistence type="predicted"/>
<reference evidence="1 2" key="1">
    <citation type="submission" date="2013-06" db="EMBL/GenBank/DDBJ databases">
        <authorList>
            <person name="Weinstock G."/>
            <person name="Sodergren E."/>
            <person name="Lobos E.A."/>
            <person name="Fulton L."/>
            <person name="Fulton R."/>
            <person name="Courtney L."/>
            <person name="Fronick C."/>
            <person name="O'Laughlin M."/>
            <person name="Godfrey J."/>
            <person name="Wilson R.M."/>
            <person name="Miner T."/>
            <person name="Farmer C."/>
            <person name="Delehaunty K."/>
            <person name="Cordes M."/>
            <person name="Minx P."/>
            <person name="Tomlinson C."/>
            <person name="Chen J."/>
            <person name="Wollam A."/>
            <person name="Pepin K.H."/>
            <person name="Bhonagiri V."/>
            <person name="Zhang X."/>
            <person name="Warren W."/>
            <person name="Mitreva M."/>
            <person name="Mardis E.R."/>
            <person name="Wilson R.K."/>
        </authorList>
    </citation>
    <scope>NUCLEOTIDE SEQUENCE [LARGE SCALE GENOMIC DNA]</scope>
    <source>
        <strain evidence="1 2">JCP8017A</strain>
    </source>
</reference>
<evidence type="ECO:0000313" key="2">
    <source>
        <dbReference type="Proteomes" id="UP000015779"/>
    </source>
</evidence>
<dbReference type="Proteomes" id="UP000015779">
    <property type="component" value="Unassembled WGS sequence"/>
</dbReference>
<comment type="caution">
    <text evidence="1">The sequence shown here is derived from an EMBL/GenBank/DDBJ whole genome shotgun (WGS) entry which is preliminary data.</text>
</comment>
<organism evidence="1 2">
    <name type="scientific">Gardnerella pickettii JCP8017A</name>
    <dbReference type="NCBI Taxonomy" id="1261062"/>
    <lineage>
        <taxon>Bacteria</taxon>
        <taxon>Bacillati</taxon>
        <taxon>Actinomycetota</taxon>
        <taxon>Actinomycetes</taxon>
        <taxon>Bifidobacteriales</taxon>
        <taxon>Bifidobacteriaceae</taxon>
        <taxon>Gardnerella</taxon>
        <taxon>Gardnerella pickettii</taxon>
    </lineage>
</organism>
<name>T2PIR0_9BIFI</name>
<dbReference type="EMBL" id="ATJN01000134">
    <property type="protein sequence ID" value="EPI49759.1"/>
    <property type="molecule type" value="Genomic_DNA"/>
</dbReference>
<gene>
    <name evidence="1" type="ORF">HMPREF1577_01353</name>
</gene>
<protein>
    <submittedName>
        <fullName evidence="1">Uncharacterized protein</fullName>
    </submittedName>
</protein>